<evidence type="ECO:0000256" key="5">
    <source>
        <dbReference type="ARBA" id="ARBA00022490"/>
    </source>
</evidence>
<evidence type="ECO:0000259" key="12">
    <source>
        <dbReference type="Pfam" id="PF13847"/>
    </source>
</evidence>
<dbReference type="Gene3D" id="3.40.50.150">
    <property type="entry name" value="Vaccinia Virus protein VP39"/>
    <property type="match status" value="1"/>
</dbReference>
<dbReference type="GO" id="GO:0005737">
    <property type="term" value="C:cytoplasm"/>
    <property type="evidence" value="ECO:0007669"/>
    <property type="project" value="UniProtKB-SubCell"/>
</dbReference>
<keyword evidence="6 13" id="KW-0489">Methyltransferase</keyword>
<keyword evidence="14" id="KW-1185">Reference proteome</keyword>
<dbReference type="EC" id="2.1.1.77" evidence="3"/>
<protein>
    <recommendedName>
        <fullName evidence="4">Protein-L-isoaspartate O-methyltransferase</fullName>
        <ecNumber evidence="3">2.1.1.77</ecNumber>
    </recommendedName>
    <alternativeName>
        <fullName evidence="11">L-isoaspartyl protein carboxyl methyltransferase</fullName>
    </alternativeName>
    <alternativeName>
        <fullName evidence="9">Protein L-isoaspartyl methyltransferase</fullName>
    </alternativeName>
    <alternativeName>
        <fullName evidence="10">Protein-beta-aspartate methyltransferase</fullName>
    </alternativeName>
</protein>
<evidence type="ECO:0000256" key="4">
    <source>
        <dbReference type="ARBA" id="ARBA00013346"/>
    </source>
</evidence>
<dbReference type="SUPFAM" id="SSF53335">
    <property type="entry name" value="S-adenosyl-L-methionine-dependent methyltransferases"/>
    <property type="match status" value="1"/>
</dbReference>
<dbReference type="GO" id="GO:0032259">
    <property type="term" value="P:methylation"/>
    <property type="evidence" value="ECO:0007669"/>
    <property type="project" value="UniProtKB-KW"/>
</dbReference>
<evidence type="ECO:0000256" key="2">
    <source>
        <dbReference type="ARBA" id="ARBA00005369"/>
    </source>
</evidence>
<dbReference type="RefSeq" id="WP_124543207.1">
    <property type="nucleotide sequence ID" value="NZ_QUSW01000009.1"/>
</dbReference>
<evidence type="ECO:0000256" key="11">
    <source>
        <dbReference type="ARBA" id="ARBA00031350"/>
    </source>
</evidence>
<reference evidence="13 14" key="2">
    <citation type="submission" date="2018-12" db="EMBL/GenBank/DDBJ databases">
        <title>Rhizobacter gummiphilus sp. nov., a rubber-degrading bacterium isolated from the soil of a botanical garden in Japan.</title>
        <authorList>
            <person name="Shunsuke S.S."/>
        </authorList>
    </citation>
    <scope>NUCLEOTIDE SEQUENCE [LARGE SCALE GENOMIC DNA]</scope>
    <source>
        <strain evidence="13 14">S-16</strain>
    </source>
</reference>
<accession>A0A3N7JRZ4</accession>
<sequence>MVKSLLQQFLRRSPPSAAGHHDSPFEMTDDATGAPLDALRLRALEALNVQPGETVFDVGCGTGSLLPTLARRVQENGWVVGIERSPHMAEHAKRRIEGIAFGYCVQVDETSAERFETTQRADAMIFSFAHDVLLSPDALNRLIRFCKPRARIAIVGLKTLPWWWGGPLNAFNLYRARKSFDTWMGLDRPWSLLEGCGAELRQIESAWCGNLFIAIGQLGDDIRDSPNAPVYAPAFFEPLFIPSSKPRKPK</sequence>
<name>A0A3N7JRZ4_9BURK</name>
<dbReference type="PANTHER" id="PTHR11579">
    <property type="entry name" value="PROTEIN-L-ISOASPARTATE O-METHYLTRANSFERASE"/>
    <property type="match status" value="1"/>
</dbReference>
<dbReference type="AlphaFoldDB" id="A0A3N7JRZ4"/>
<dbReference type="InterPro" id="IPR025714">
    <property type="entry name" value="Methyltranfer_dom"/>
</dbReference>
<dbReference type="PANTHER" id="PTHR11579:SF0">
    <property type="entry name" value="PROTEIN-L-ISOASPARTATE(D-ASPARTATE) O-METHYLTRANSFERASE"/>
    <property type="match status" value="1"/>
</dbReference>
<dbReference type="EMBL" id="QUSW01000009">
    <property type="protein sequence ID" value="RQP21795.1"/>
    <property type="molecule type" value="Genomic_DNA"/>
</dbReference>
<keyword evidence="8" id="KW-0949">S-adenosyl-L-methionine</keyword>
<gene>
    <name evidence="13" type="ORF">DZC73_25465</name>
</gene>
<proteinExistence type="inferred from homology"/>
<comment type="subcellular location">
    <subcellularLocation>
        <location evidence="1">Cytoplasm</location>
    </subcellularLocation>
</comment>
<comment type="caution">
    <text evidence="13">The sequence shown here is derived from an EMBL/GenBank/DDBJ whole genome shotgun (WGS) entry which is preliminary data.</text>
</comment>
<feature type="domain" description="Methyltransferase" evidence="12">
    <location>
        <begin position="51"/>
        <end position="155"/>
    </location>
</feature>
<keyword evidence="7 13" id="KW-0808">Transferase</keyword>
<evidence type="ECO:0000256" key="10">
    <source>
        <dbReference type="ARBA" id="ARBA00031323"/>
    </source>
</evidence>
<dbReference type="Proteomes" id="UP000267464">
    <property type="component" value="Unassembled WGS sequence"/>
</dbReference>
<dbReference type="OrthoDB" id="8595155at2"/>
<evidence type="ECO:0000313" key="13">
    <source>
        <dbReference type="EMBL" id="RQP21795.1"/>
    </source>
</evidence>
<evidence type="ECO:0000256" key="6">
    <source>
        <dbReference type="ARBA" id="ARBA00022603"/>
    </source>
</evidence>
<dbReference type="InterPro" id="IPR029063">
    <property type="entry name" value="SAM-dependent_MTases_sf"/>
</dbReference>
<organism evidence="13 14">
    <name type="scientific">Piscinibacter terrae</name>
    <dbReference type="NCBI Taxonomy" id="2496871"/>
    <lineage>
        <taxon>Bacteria</taxon>
        <taxon>Pseudomonadati</taxon>
        <taxon>Pseudomonadota</taxon>
        <taxon>Betaproteobacteria</taxon>
        <taxon>Burkholderiales</taxon>
        <taxon>Sphaerotilaceae</taxon>
        <taxon>Piscinibacter</taxon>
    </lineage>
</organism>
<dbReference type="GO" id="GO:0004719">
    <property type="term" value="F:protein-L-isoaspartate (D-aspartate) O-methyltransferase activity"/>
    <property type="evidence" value="ECO:0007669"/>
    <property type="project" value="UniProtKB-EC"/>
</dbReference>
<evidence type="ECO:0000256" key="7">
    <source>
        <dbReference type="ARBA" id="ARBA00022679"/>
    </source>
</evidence>
<dbReference type="Pfam" id="PF13847">
    <property type="entry name" value="Methyltransf_31"/>
    <property type="match status" value="1"/>
</dbReference>
<evidence type="ECO:0000313" key="14">
    <source>
        <dbReference type="Proteomes" id="UP000267464"/>
    </source>
</evidence>
<evidence type="ECO:0000256" key="1">
    <source>
        <dbReference type="ARBA" id="ARBA00004496"/>
    </source>
</evidence>
<evidence type="ECO:0000256" key="9">
    <source>
        <dbReference type="ARBA" id="ARBA00030757"/>
    </source>
</evidence>
<dbReference type="InterPro" id="IPR000682">
    <property type="entry name" value="PCMT"/>
</dbReference>
<reference evidence="13 14" key="1">
    <citation type="submission" date="2018-08" db="EMBL/GenBank/DDBJ databases">
        <authorList>
            <person name="Khan S.A."/>
            <person name="Jeon C.O."/>
            <person name="Chun B.H."/>
            <person name="Jeong S.E."/>
        </authorList>
    </citation>
    <scope>NUCLEOTIDE SEQUENCE [LARGE SCALE GENOMIC DNA]</scope>
    <source>
        <strain evidence="13 14">S-16</strain>
    </source>
</reference>
<evidence type="ECO:0000256" key="3">
    <source>
        <dbReference type="ARBA" id="ARBA00011890"/>
    </source>
</evidence>
<comment type="similarity">
    <text evidence="2">Belongs to the methyltransferase superfamily. L-isoaspartyl/D-aspartyl protein methyltransferase family.</text>
</comment>
<keyword evidence="5" id="KW-0963">Cytoplasm</keyword>
<evidence type="ECO:0000256" key="8">
    <source>
        <dbReference type="ARBA" id="ARBA00022691"/>
    </source>
</evidence>